<reference evidence="1 2" key="1">
    <citation type="submission" date="2024-09" db="EMBL/GenBank/DDBJ databases">
        <authorList>
            <person name="Sun Q."/>
            <person name="Mori K."/>
        </authorList>
    </citation>
    <scope>NUCLEOTIDE SEQUENCE [LARGE SCALE GENOMIC DNA]</scope>
    <source>
        <strain evidence="1 2">JCM 13519</strain>
    </source>
</reference>
<evidence type="ECO:0000313" key="1">
    <source>
        <dbReference type="EMBL" id="MFB9713924.1"/>
    </source>
</evidence>
<dbReference type="Proteomes" id="UP001589536">
    <property type="component" value="Unassembled WGS sequence"/>
</dbReference>
<comment type="caution">
    <text evidence="1">The sequence shown here is derived from an EMBL/GenBank/DDBJ whole genome shotgun (WGS) entry which is preliminary data.</text>
</comment>
<proteinExistence type="predicted"/>
<sequence>MSTDTTARQPKGIPVGGQFAATTHSDAVEPLQHPVIENMNFDYNDESFEIECDGDGRYTIYSDDSIGVEIASFSFDGNPADGAGLEAAATKALTEQQTRIGAVSTPGTRVIWTDPDGGQKYHGKVVSAKGEVITVALLHSNEEKVFVDELVIDEAATKLHREAISPTDTPVIWTDPTTGEKVHGRSLGTIGGDNFAFQIPGKRGFGVAKAHELELAPKAAPVPPVKLVETQRRIRGHNFFAPKAIMSKVPALGATENVPLEEKKFHLHYFAGGAANWYIAEVDPATGRAFGLMDPSGRGRGSWGYVDLRELEAVNLGGFRVVERDCYFSQGNLTHVTRNN</sequence>
<gene>
    <name evidence="1" type="ORF">ACFFPI_07120</name>
</gene>
<evidence type="ECO:0000313" key="2">
    <source>
        <dbReference type="Proteomes" id="UP001589536"/>
    </source>
</evidence>
<dbReference type="Pfam" id="PF11171">
    <property type="entry name" value="DUF2958"/>
    <property type="match status" value="1"/>
</dbReference>
<accession>A0ABV5UN26</accession>
<protein>
    <submittedName>
        <fullName evidence="1">DUF2958 domain-containing protein</fullName>
    </submittedName>
</protein>
<dbReference type="EMBL" id="JBHMBH010000019">
    <property type="protein sequence ID" value="MFB9713924.1"/>
    <property type="molecule type" value="Genomic_DNA"/>
</dbReference>
<dbReference type="RefSeq" id="WP_345042047.1">
    <property type="nucleotide sequence ID" value="NZ_BAABED010000001.1"/>
</dbReference>
<dbReference type="InterPro" id="IPR021341">
    <property type="entry name" value="DUF2958"/>
</dbReference>
<name>A0ABV5UN26_9MICC</name>
<organism evidence="1 2">
    <name type="scientific">Arthrobacter methylotrophus</name>
    <dbReference type="NCBI Taxonomy" id="121291"/>
    <lineage>
        <taxon>Bacteria</taxon>
        <taxon>Bacillati</taxon>
        <taxon>Actinomycetota</taxon>
        <taxon>Actinomycetes</taxon>
        <taxon>Micrococcales</taxon>
        <taxon>Micrococcaceae</taxon>
        <taxon>Arthrobacter</taxon>
    </lineage>
</organism>
<keyword evidence="2" id="KW-1185">Reference proteome</keyword>